<dbReference type="PANTHER" id="PTHR43792">
    <property type="entry name" value="GNAT FAMILY, PUTATIVE (AFU_ORTHOLOGUE AFUA_3G00765)-RELATED-RELATED"/>
    <property type="match status" value="1"/>
</dbReference>
<proteinExistence type="inferred from homology"/>
<evidence type="ECO:0000256" key="1">
    <source>
        <dbReference type="ARBA" id="ARBA00022679"/>
    </source>
</evidence>
<evidence type="ECO:0000256" key="2">
    <source>
        <dbReference type="ARBA" id="ARBA00023315"/>
    </source>
</evidence>
<evidence type="ECO:0000313" key="5">
    <source>
        <dbReference type="EMBL" id="KAF0974182.1"/>
    </source>
</evidence>
<feature type="domain" description="N-acetyltransferase" evidence="4">
    <location>
        <begin position="48"/>
        <end position="133"/>
    </location>
</feature>
<protein>
    <recommendedName>
        <fullName evidence="4">N-acetyltransferase domain-containing protein</fullName>
    </recommendedName>
</protein>
<gene>
    <name evidence="5" type="ORF">FDP41_006792</name>
</gene>
<accession>A0A6A5BHA7</accession>
<dbReference type="VEuPathDB" id="AmoebaDB:NfTy_075300"/>
<dbReference type="InterPro" id="IPR000182">
    <property type="entry name" value="GNAT_dom"/>
</dbReference>
<dbReference type="InterPro" id="IPR051531">
    <property type="entry name" value="N-acetyltransferase"/>
</dbReference>
<evidence type="ECO:0000259" key="4">
    <source>
        <dbReference type="Pfam" id="PF13302"/>
    </source>
</evidence>
<dbReference type="SUPFAM" id="SSF55729">
    <property type="entry name" value="Acyl-CoA N-acyltransferases (Nat)"/>
    <property type="match status" value="1"/>
</dbReference>
<dbReference type="OrthoDB" id="9995487at2759"/>
<dbReference type="PANTHER" id="PTHR43792:SF8">
    <property type="entry name" value="[RIBOSOMAL PROTEIN US5]-ALANINE N-ACETYLTRANSFERASE"/>
    <property type="match status" value="1"/>
</dbReference>
<dbReference type="VEuPathDB" id="AmoebaDB:NF0045330"/>
<name>A0A6A5BHA7_NAEFO</name>
<dbReference type="RefSeq" id="XP_044558895.1">
    <property type="nucleotide sequence ID" value="XM_044710465.1"/>
</dbReference>
<keyword evidence="6" id="KW-1185">Reference proteome</keyword>
<sequence length="160" mass="18453">MKVLSSPHNFFVFVKDPHHTFYEEFVVKKNTEHSTVSSEPLDYCGNNHDQKELHMFLREHKIIGICGGKPNDGERMEVGYALDEAFQSHGIVTNTLRVLIERAFRTVETLQEIEIVCLASNLRSSQVAHRLNFVLNDEKSKKASLKENCNLQVYVLKRSY</sequence>
<dbReference type="VEuPathDB" id="AmoebaDB:FDP41_006792"/>
<dbReference type="Proteomes" id="UP000444721">
    <property type="component" value="Unassembled WGS sequence"/>
</dbReference>
<dbReference type="AlphaFoldDB" id="A0A6A5BHA7"/>
<dbReference type="GO" id="GO:0016747">
    <property type="term" value="F:acyltransferase activity, transferring groups other than amino-acyl groups"/>
    <property type="evidence" value="ECO:0007669"/>
    <property type="project" value="InterPro"/>
</dbReference>
<evidence type="ECO:0000256" key="3">
    <source>
        <dbReference type="ARBA" id="ARBA00038502"/>
    </source>
</evidence>
<dbReference type="GeneID" id="68114010"/>
<dbReference type="OMA" id="PNDGERM"/>
<dbReference type="EMBL" id="VFQX01000053">
    <property type="protein sequence ID" value="KAF0974182.1"/>
    <property type="molecule type" value="Genomic_DNA"/>
</dbReference>
<dbReference type="Pfam" id="PF13302">
    <property type="entry name" value="Acetyltransf_3"/>
    <property type="match status" value="1"/>
</dbReference>
<keyword evidence="2" id="KW-0012">Acyltransferase</keyword>
<dbReference type="Gene3D" id="3.40.630.30">
    <property type="match status" value="1"/>
</dbReference>
<comment type="caution">
    <text evidence="5">The sequence shown here is derived from an EMBL/GenBank/DDBJ whole genome shotgun (WGS) entry which is preliminary data.</text>
</comment>
<comment type="similarity">
    <text evidence="3">Belongs to the acetyltransferase family. RimJ subfamily.</text>
</comment>
<keyword evidence="1" id="KW-0808">Transferase</keyword>
<dbReference type="InterPro" id="IPR016181">
    <property type="entry name" value="Acyl_CoA_acyltransferase"/>
</dbReference>
<evidence type="ECO:0000313" key="6">
    <source>
        <dbReference type="Proteomes" id="UP000444721"/>
    </source>
</evidence>
<organism evidence="5 6">
    <name type="scientific">Naegleria fowleri</name>
    <name type="common">Brain eating amoeba</name>
    <dbReference type="NCBI Taxonomy" id="5763"/>
    <lineage>
        <taxon>Eukaryota</taxon>
        <taxon>Discoba</taxon>
        <taxon>Heterolobosea</taxon>
        <taxon>Tetramitia</taxon>
        <taxon>Eutetramitia</taxon>
        <taxon>Vahlkampfiidae</taxon>
        <taxon>Naegleria</taxon>
    </lineage>
</organism>
<reference evidence="5 6" key="1">
    <citation type="journal article" date="2019" name="Sci. Rep.">
        <title>Nanopore sequencing improves the draft genome of the human pathogenic amoeba Naegleria fowleri.</title>
        <authorList>
            <person name="Liechti N."/>
            <person name="Schurch N."/>
            <person name="Bruggmann R."/>
            <person name="Wittwer M."/>
        </authorList>
    </citation>
    <scope>NUCLEOTIDE SEQUENCE [LARGE SCALE GENOMIC DNA]</scope>
    <source>
        <strain evidence="5 6">ATCC 30894</strain>
    </source>
</reference>